<accession>A0ABR1JD70</accession>
<keyword evidence="3" id="KW-1185">Reference proteome</keyword>
<evidence type="ECO:0000313" key="3">
    <source>
        <dbReference type="Proteomes" id="UP001498398"/>
    </source>
</evidence>
<feature type="compositionally biased region" description="Low complexity" evidence="1">
    <location>
        <begin position="310"/>
        <end position="324"/>
    </location>
</feature>
<evidence type="ECO:0000313" key="2">
    <source>
        <dbReference type="EMBL" id="KAK7453375.1"/>
    </source>
</evidence>
<proteinExistence type="predicted"/>
<feature type="compositionally biased region" description="Basic and acidic residues" evidence="1">
    <location>
        <begin position="669"/>
        <end position="683"/>
    </location>
</feature>
<evidence type="ECO:0000256" key="1">
    <source>
        <dbReference type="SAM" id="MobiDB-lite"/>
    </source>
</evidence>
<reference evidence="2 3" key="1">
    <citation type="submission" date="2024-01" db="EMBL/GenBank/DDBJ databases">
        <title>A draft genome for the cacao thread blight pathogen Marasmiellus scandens.</title>
        <authorList>
            <person name="Baruah I.K."/>
            <person name="Leung J."/>
            <person name="Bukari Y."/>
            <person name="Amoako-Attah I."/>
            <person name="Meinhardt L.W."/>
            <person name="Bailey B.A."/>
            <person name="Cohen S.P."/>
        </authorList>
    </citation>
    <scope>NUCLEOTIDE SEQUENCE [LARGE SCALE GENOMIC DNA]</scope>
    <source>
        <strain evidence="2 3">GH-19</strain>
    </source>
</reference>
<dbReference type="Proteomes" id="UP001498398">
    <property type="component" value="Unassembled WGS sequence"/>
</dbReference>
<dbReference type="EMBL" id="JBANRG010000026">
    <property type="protein sequence ID" value="KAK7453375.1"/>
    <property type="molecule type" value="Genomic_DNA"/>
</dbReference>
<organism evidence="2 3">
    <name type="scientific">Marasmiellus scandens</name>
    <dbReference type="NCBI Taxonomy" id="2682957"/>
    <lineage>
        <taxon>Eukaryota</taxon>
        <taxon>Fungi</taxon>
        <taxon>Dikarya</taxon>
        <taxon>Basidiomycota</taxon>
        <taxon>Agaricomycotina</taxon>
        <taxon>Agaricomycetes</taxon>
        <taxon>Agaricomycetidae</taxon>
        <taxon>Agaricales</taxon>
        <taxon>Marasmiineae</taxon>
        <taxon>Omphalotaceae</taxon>
        <taxon>Marasmiellus</taxon>
    </lineage>
</organism>
<feature type="compositionally biased region" description="Basic residues" evidence="1">
    <location>
        <begin position="649"/>
        <end position="668"/>
    </location>
</feature>
<gene>
    <name evidence="2" type="ORF">VKT23_011639</name>
</gene>
<feature type="compositionally biased region" description="Polar residues" evidence="1">
    <location>
        <begin position="272"/>
        <end position="282"/>
    </location>
</feature>
<feature type="region of interest" description="Disordered" evidence="1">
    <location>
        <begin position="119"/>
        <end position="331"/>
    </location>
</feature>
<feature type="compositionally biased region" description="Acidic residues" evidence="1">
    <location>
        <begin position="684"/>
        <end position="700"/>
    </location>
</feature>
<protein>
    <submittedName>
        <fullName evidence="2">Uncharacterized protein</fullName>
    </submittedName>
</protein>
<feature type="region of interest" description="Disordered" evidence="1">
    <location>
        <begin position="627"/>
        <end position="729"/>
    </location>
</feature>
<comment type="caution">
    <text evidence="2">The sequence shown here is derived from an EMBL/GenBank/DDBJ whole genome shotgun (WGS) entry which is preliminary data.</text>
</comment>
<name>A0ABR1JD70_9AGAR</name>
<sequence length="729" mass="81218">MSSTVKLLNFRSKQTISRLDHVRRLILNRDQARLDDEYSTKEDQDAWLAVAPFLRHLFNTLTHSTVDYPDADPLWVLSCRHMHWVFDELLYDYDLEWVPSLSSLTHVRTRTENFDLSRPLDVSGAQDAPMYLDPSKPSTSSSPKKKSRETTAKPSSFQSPNSRPSKPLPSKPVKESNTPGTFFPKSDLRLLLPTGTNPPSKPEPTRPAVEVKTVKKRPAVSETEEKPIVKKPRPQPKPIKSALKTPTPDTKPVQRQSSRTIRVQAREKEQAAVQSRSNSITSDMELPSLSQPSPPKRSTRKTKKGKKPASRASSRAPSATPSIAESRDDDDSREIIAQGGFFQFKPDTPLQELFNRFKDVTRFEKDKDGRYFGLAAGQPVFTFTDGTEKFSVRAPLGTKVPTYLNVRTFLEASISGSFAFDEHCIHCALLWATCAPQGPYELRSGKLSMKKCNCCQRRRVACSSAFPLDTLVASKDLMAVYSKNSAIRVVQQIDEIMTSMKLRASLQTQANELMVMLATVNEHISFQQAKLRESVQDPTVLLSQLAQAQGTEFEITPSLLRQLSVAAGWDTNCFNEKMVLMQDTATGEFQVVPASAQAGFDVTSRSHDSIMSDPRNYDMDDVVAEEDLSQQAGSSRRTLYEPKSTASRAKTKSSSKKVKGRAVKKGKGKEKARDPTPEPSEIKDDGEEDESDSGEVESDESPSPVLPKCRKVTVEVPSRATRSKSRSKP</sequence>
<feature type="compositionally biased region" description="Basic residues" evidence="1">
    <location>
        <begin position="297"/>
        <end position="309"/>
    </location>
</feature>
<feature type="compositionally biased region" description="Polar residues" evidence="1">
    <location>
        <begin position="152"/>
        <end position="164"/>
    </location>
</feature>